<keyword evidence="3" id="KW-1185">Reference proteome</keyword>
<reference evidence="2 3" key="1">
    <citation type="journal article" date="2010" name="Stand. Genomic Sci.">
        <title>Complete genome sequence of Nocardiopsis dassonvillei type strain (IMRU 509).</title>
        <authorList>
            <person name="Sun H."/>
            <person name="Lapidus A."/>
            <person name="Nolan M."/>
            <person name="Lucas S."/>
            <person name="Del Rio T.G."/>
            <person name="Tice H."/>
            <person name="Cheng J.F."/>
            <person name="Tapia R."/>
            <person name="Han C."/>
            <person name="Goodwin L."/>
            <person name="Pitluck S."/>
            <person name="Pagani I."/>
            <person name="Ivanova N."/>
            <person name="Mavromatis K."/>
            <person name="Mikhailova N."/>
            <person name="Pati A."/>
            <person name="Chen A."/>
            <person name="Palaniappan K."/>
            <person name="Land M."/>
            <person name="Hauser L."/>
            <person name="Chang Y.J."/>
            <person name="Jeffries C.D."/>
            <person name="Djao O.D."/>
            <person name="Rohde M."/>
            <person name="Sikorski J."/>
            <person name="Goker M."/>
            <person name="Woyke T."/>
            <person name="Bristow J."/>
            <person name="Eisen J.A."/>
            <person name="Markowitz V."/>
            <person name="Hugenholtz P."/>
            <person name="Kyrpides N.C."/>
            <person name="Klenk H.P."/>
        </authorList>
    </citation>
    <scope>NUCLEOTIDE SEQUENCE [LARGE SCALE GENOMIC DNA]</scope>
    <source>
        <strain evidence="3">ATCC 23218 / DSM 43111 / CIP 107115 / JCM 7437 / KCTC 9190 / NBRC 14626 / NCTC 10488 / NRRL B-5397 / IMRU 509</strain>
    </source>
</reference>
<proteinExistence type="predicted"/>
<dbReference type="Proteomes" id="UP000002219">
    <property type="component" value="Chromosome 1"/>
</dbReference>
<name>D7AZ21_NOCDD</name>
<protein>
    <submittedName>
        <fullName evidence="2">PE-PGRS family protein</fullName>
    </submittedName>
</protein>
<evidence type="ECO:0000313" key="3">
    <source>
        <dbReference type="Proteomes" id="UP000002219"/>
    </source>
</evidence>
<gene>
    <name evidence="2" type="ordered locus">Ndas_4615</name>
</gene>
<feature type="compositionally biased region" description="Low complexity" evidence="1">
    <location>
        <begin position="437"/>
        <end position="451"/>
    </location>
</feature>
<dbReference type="EMBL" id="CP002040">
    <property type="protein sequence ID" value="ADH70001.1"/>
    <property type="molecule type" value="Genomic_DNA"/>
</dbReference>
<organism evidence="2 3">
    <name type="scientific">Nocardiopsis dassonvillei (strain ATCC 23218 / DSM 43111 / CIP 107115 / JCM 7437 / KCTC 9190 / NBRC 14626 / NCTC 10488 / NRRL B-5397 / IMRU 509)</name>
    <name type="common">Actinomadura dassonvillei</name>
    <dbReference type="NCBI Taxonomy" id="446468"/>
    <lineage>
        <taxon>Bacteria</taxon>
        <taxon>Bacillati</taxon>
        <taxon>Actinomycetota</taxon>
        <taxon>Actinomycetes</taxon>
        <taxon>Streptosporangiales</taxon>
        <taxon>Nocardiopsidaceae</taxon>
        <taxon>Nocardiopsis</taxon>
    </lineage>
</organism>
<sequence length="451" mass="48561">MRLCFLSVRRSPAARPLPLAGRLLVARRLRPRGGRGVRGRRRWRGGRSGRRAPVHGHGRVRLRLRLPWRLLLRRLRPLRGPRPRCPLFRRALRGTGPVLLGSLRLLGLLGRRRRLLGRRCGHGRPRQEGLGYRVLREGARRRRSTGRGGGPLRTRVARPGRVGAGGLVRPRRLDGVGRRRKRSLSRIARRAAGRGALAVSGRFGEPAAGRGWLGAAGPTLLAIRVLGTARKALAGGGLLRPAGSALRTTGILPAWRGLRTTRRSVGAPLLAVRVRRSPTRVRRVREGPLAAGRLAPPRFRPPCGVLTGGGLRSARDGAPSREALTGGGPLRPARRRVAPPLPGVVAAGRRGLAVHRPGVPSRFPPRRLPPTSLVGIPVHGNPRLPAGRVPGVRRRVRVPPAVVLLPGLLLPGRGPPFRFGSLLHGYSPPSTRVRTGPAPSTERSSASAATS</sequence>
<evidence type="ECO:0000256" key="1">
    <source>
        <dbReference type="SAM" id="MobiDB-lite"/>
    </source>
</evidence>
<evidence type="ECO:0000313" key="2">
    <source>
        <dbReference type="EMBL" id="ADH70001.1"/>
    </source>
</evidence>
<feature type="region of interest" description="Disordered" evidence="1">
    <location>
        <begin position="423"/>
        <end position="451"/>
    </location>
</feature>
<dbReference type="AlphaFoldDB" id="D7AZ21"/>
<dbReference type="KEGG" id="nda:Ndas_4615"/>
<accession>D7AZ21</accession>
<dbReference type="HOGENOM" id="CLU_606674_0_0_11"/>
<feature type="region of interest" description="Disordered" evidence="1">
    <location>
        <begin position="140"/>
        <end position="164"/>
    </location>
</feature>
<feature type="region of interest" description="Disordered" evidence="1">
    <location>
        <begin position="310"/>
        <end position="337"/>
    </location>
</feature>
<feature type="region of interest" description="Disordered" evidence="1">
    <location>
        <begin position="36"/>
        <end position="56"/>
    </location>
</feature>
<feature type="compositionally biased region" description="Low complexity" evidence="1">
    <location>
        <begin position="152"/>
        <end position="161"/>
    </location>
</feature>